<keyword evidence="3" id="KW-1185">Reference proteome</keyword>
<dbReference type="InterPro" id="IPR042070">
    <property type="entry name" value="PucR_C-HTH_sf"/>
</dbReference>
<dbReference type="Gene3D" id="1.10.10.2840">
    <property type="entry name" value="PucR C-terminal helix-turn-helix domain"/>
    <property type="match status" value="1"/>
</dbReference>
<protein>
    <submittedName>
        <fullName evidence="2">PucR family transcriptional regulator</fullName>
    </submittedName>
</protein>
<comment type="caution">
    <text evidence="2">The sequence shown here is derived from an EMBL/GenBank/DDBJ whole genome shotgun (WGS) entry which is preliminary data.</text>
</comment>
<dbReference type="RefSeq" id="WP_165183083.1">
    <property type="nucleotide sequence ID" value="NZ_JAAKZI010000031.1"/>
</dbReference>
<name>A0ABX0DD44_9MICC</name>
<dbReference type="InterPro" id="IPR025736">
    <property type="entry name" value="PucR_C-HTH_dom"/>
</dbReference>
<gene>
    <name evidence="2" type="ORF">G6N77_15540</name>
</gene>
<dbReference type="InterPro" id="IPR051448">
    <property type="entry name" value="CdaR-like_regulators"/>
</dbReference>
<sequence length="536" mass="58640">MPNILDPDIFSVELIPSGTAQRVESVGLLELEGAGSNDVVLLVVPGSLGDLLPLLAIAADQGAKLVITDPVPDEDRTQLLQSARTHGLAVVWRRPGIPWLAVADILRNVFRDAEVDNVIESSGVSAGDLTSLAEALSIMIGGPVIMEDAKLQLLSYSTSTGGSDRWRDLAILSRKIPDAWLEHLETKGLLDTLLTTDTVLTVDGGPFEATRRFLCAIRSERFFLGVLWVAEGDSPLPDDVEFRMAQAARIAAPHLVRHHEDTYSHRTSQHRMLRRLLESGELARAQAEELGIQPAESYTVFALRAAGEGSLGPTERTRALESVSIYCQSYRWKAASCAIGNTIYCVLAHDFDRASIRLPKLAASMLDAVRKSLLGNPMTLALSQTTTALSETATLRVQVDQTLEAVALWPQGDGTGVVSFDQAAARITLLRVMDEASLQERRFCRLEILRTEDAQHGSDYIQTLSVYLANFGDVRAAAAQLQLHATSLRYRLKRIAELSGINLAEPIERLLCELLLTSEQLTERRTHLLSPTSVEL</sequence>
<dbReference type="Proteomes" id="UP000479226">
    <property type="component" value="Unassembled WGS sequence"/>
</dbReference>
<organism evidence="2 3">
    <name type="scientific">Arthrobacter silviterrae</name>
    <dbReference type="NCBI Taxonomy" id="2026658"/>
    <lineage>
        <taxon>Bacteria</taxon>
        <taxon>Bacillati</taxon>
        <taxon>Actinomycetota</taxon>
        <taxon>Actinomycetes</taxon>
        <taxon>Micrococcales</taxon>
        <taxon>Micrococcaceae</taxon>
        <taxon>Arthrobacter</taxon>
    </lineage>
</organism>
<proteinExistence type="predicted"/>
<accession>A0ABX0DD44</accession>
<dbReference type="EMBL" id="JAAKZI010000031">
    <property type="protein sequence ID" value="NGN84854.1"/>
    <property type="molecule type" value="Genomic_DNA"/>
</dbReference>
<evidence type="ECO:0000259" key="1">
    <source>
        <dbReference type="Pfam" id="PF13556"/>
    </source>
</evidence>
<dbReference type="PANTHER" id="PTHR33744">
    <property type="entry name" value="CARBOHYDRATE DIACID REGULATOR"/>
    <property type="match status" value="1"/>
</dbReference>
<evidence type="ECO:0000313" key="2">
    <source>
        <dbReference type="EMBL" id="NGN84854.1"/>
    </source>
</evidence>
<dbReference type="PANTHER" id="PTHR33744:SF17">
    <property type="entry name" value="CONSERVED PROTEIN"/>
    <property type="match status" value="1"/>
</dbReference>
<evidence type="ECO:0000313" key="3">
    <source>
        <dbReference type="Proteomes" id="UP000479226"/>
    </source>
</evidence>
<reference evidence="2 3" key="1">
    <citation type="submission" date="2020-02" db="EMBL/GenBank/DDBJ databases">
        <title>Genome sequence of the type strain DSM 27180 of Arthrobacter silviterrae.</title>
        <authorList>
            <person name="Gao J."/>
            <person name="Sun J."/>
        </authorList>
    </citation>
    <scope>NUCLEOTIDE SEQUENCE [LARGE SCALE GENOMIC DNA]</scope>
    <source>
        <strain evidence="2 3">DSM 27180</strain>
    </source>
</reference>
<dbReference type="Pfam" id="PF13556">
    <property type="entry name" value="HTH_30"/>
    <property type="match status" value="1"/>
</dbReference>
<feature type="domain" description="PucR C-terminal helix-turn-helix" evidence="1">
    <location>
        <begin position="461"/>
        <end position="516"/>
    </location>
</feature>